<dbReference type="Proteomes" id="UP000562395">
    <property type="component" value="Unassembled WGS sequence"/>
</dbReference>
<dbReference type="AlphaFoldDB" id="A0A7W5ZTE5"/>
<dbReference type="RefSeq" id="WP_183611854.1">
    <property type="nucleotide sequence ID" value="NZ_JACICY010000001.1"/>
</dbReference>
<organism evidence="3 4">
    <name type="scientific">Novosphingobium hassiacum</name>
    <dbReference type="NCBI Taxonomy" id="173676"/>
    <lineage>
        <taxon>Bacteria</taxon>
        <taxon>Pseudomonadati</taxon>
        <taxon>Pseudomonadota</taxon>
        <taxon>Alphaproteobacteria</taxon>
        <taxon>Sphingomonadales</taxon>
        <taxon>Sphingomonadaceae</taxon>
        <taxon>Novosphingobium</taxon>
    </lineage>
</organism>
<protein>
    <submittedName>
        <fullName evidence="3">Glycosyltransferase involved in cell wall biosynthesis</fullName>
    </submittedName>
</protein>
<evidence type="ECO:0000313" key="4">
    <source>
        <dbReference type="Proteomes" id="UP000562395"/>
    </source>
</evidence>
<evidence type="ECO:0000259" key="1">
    <source>
        <dbReference type="Pfam" id="PF00534"/>
    </source>
</evidence>
<gene>
    <name evidence="3" type="ORF">GGQ88_000885</name>
</gene>
<dbReference type="InterPro" id="IPR028098">
    <property type="entry name" value="Glyco_trans_4-like_N"/>
</dbReference>
<feature type="domain" description="Glycosyl transferase family 1" evidence="1">
    <location>
        <begin position="176"/>
        <end position="323"/>
    </location>
</feature>
<dbReference type="SUPFAM" id="SSF53756">
    <property type="entry name" value="UDP-Glycosyltransferase/glycogen phosphorylase"/>
    <property type="match status" value="1"/>
</dbReference>
<dbReference type="Gene3D" id="3.40.50.2000">
    <property type="entry name" value="Glycogen Phosphorylase B"/>
    <property type="match status" value="2"/>
</dbReference>
<proteinExistence type="predicted"/>
<keyword evidence="3" id="KW-0808">Transferase</keyword>
<sequence>MRIAHFLPNLTVGGRERIANDLARAGRALGQQPMLVGYEPVAANIATLTPQVEYVQLDRHDAGFVAKLRDLFRRERIALVHAHGHIAAVHLAQAIQGWADRPASLATMHLGMQGTWRWLWSIRRALRAMDGLNAVSNDLATTYATIAGRAVATIPNGIECAPYLAIDPLLPFAGAPFRFAMLSRLDPVKRHIDAVHAADRLIERGSDIELHIAGEGAMSAQIGDLASTRPWVRLAGSVDPLAFLSDKQVFLMPSRAEGSPLALIEAMASGLPSIVSDLPSLRALAGDAAHFVAVAHHDAMADEMGQLMTQPTQWRAMSRRARSRAKTLDLSVSSRRYCAIYADLVAAGRADAA</sequence>
<keyword evidence="4" id="KW-1185">Reference proteome</keyword>
<dbReference type="Pfam" id="PF00534">
    <property type="entry name" value="Glycos_transf_1"/>
    <property type="match status" value="1"/>
</dbReference>
<dbReference type="InterPro" id="IPR001296">
    <property type="entry name" value="Glyco_trans_1"/>
</dbReference>
<comment type="caution">
    <text evidence="3">The sequence shown here is derived from an EMBL/GenBank/DDBJ whole genome shotgun (WGS) entry which is preliminary data.</text>
</comment>
<dbReference type="PANTHER" id="PTHR12526">
    <property type="entry name" value="GLYCOSYLTRANSFERASE"/>
    <property type="match status" value="1"/>
</dbReference>
<name>A0A7W5ZTE5_9SPHN</name>
<accession>A0A7W5ZTE5</accession>
<evidence type="ECO:0000259" key="2">
    <source>
        <dbReference type="Pfam" id="PF13439"/>
    </source>
</evidence>
<feature type="domain" description="Glycosyltransferase subfamily 4-like N-terminal" evidence="2">
    <location>
        <begin position="12"/>
        <end position="160"/>
    </location>
</feature>
<dbReference type="CDD" id="cd03801">
    <property type="entry name" value="GT4_PimA-like"/>
    <property type="match status" value="1"/>
</dbReference>
<dbReference type="Pfam" id="PF13439">
    <property type="entry name" value="Glyco_transf_4"/>
    <property type="match status" value="1"/>
</dbReference>
<evidence type="ECO:0000313" key="3">
    <source>
        <dbReference type="EMBL" id="MBB3859645.1"/>
    </source>
</evidence>
<dbReference type="EMBL" id="JACICY010000001">
    <property type="protein sequence ID" value="MBB3859645.1"/>
    <property type="molecule type" value="Genomic_DNA"/>
</dbReference>
<dbReference type="GO" id="GO:0016757">
    <property type="term" value="F:glycosyltransferase activity"/>
    <property type="evidence" value="ECO:0007669"/>
    <property type="project" value="UniProtKB-ARBA"/>
</dbReference>
<reference evidence="3 4" key="1">
    <citation type="submission" date="2020-08" db="EMBL/GenBank/DDBJ databases">
        <title>Genomic Encyclopedia of Type Strains, Phase IV (KMG-IV): sequencing the most valuable type-strain genomes for metagenomic binning, comparative biology and taxonomic classification.</title>
        <authorList>
            <person name="Goeker M."/>
        </authorList>
    </citation>
    <scope>NUCLEOTIDE SEQUENCE [LARGE SCALE GENOMIC DNA]</scope>
    <source>
        <strain evidence="3 4">DSM 14552</strain>
    </source>
</reference>